<dbReference type="Proteomes" id="UP001530293">
    <property type="component" value="Unassembled WGS sequence"/>
</dbReference>
<name>A0ABD3M176_9STRA</name>
<accession>A0ABD3M176</accession>
<dbReference type="AlphaFoldDB" id="A0ABD3M176"/>
<feature type="domain" description="Large ribosomal subunit protein mL59" evidence="2">
    <location>
        <begin position="22"/>
        <end position="140"/>
    </location>
</feature>
<feature type="compositionally biased region" description="Basic and acidic residues" evidence="1">
    <location>
        <begin position="107"/>
        <end position="121"/>
    </location>
</feature>
<dbReference type="InterPro" id="IPR040922">
    <property type="entry name" value="Ribosomal_mL59_dom"/>
</dbReference>
<evidence type="ECO:0000259" key="2">
    <source>
        <dbReference type="Pfam" id="PF18126"/>
    </source>
</evidence>
<evidence type="ECO:0000313" key="4">
    <source>
        <dbReference type="Proteomes" id="UP001530293"/>
    </source>
</evidence>
<dbReference type="EMBL" id="JALLBG020000254">
    <property type="protein sequence ID" value="KAL3757794.1"/>
    <property type="molecule type" value="Genomic_DNA"/>
</dbReference>
<feature type="region of interest" description="Disordered" evidence="1">
    <location>
        <begin position="101"/>
        <end position="121"/>
    </location>
</feature>
<dbReference type="Pfam" id="PF18126">
    <property type="entry name" value="Mitoc_mL59"/>
    <property type="match status" value="1"/>
</dbReference>
<evidence type="ECO:0000313" key="3">
    <source>
        <dbReference type="EMBL" id="KAL3757794.1"/>
    </source>
</evidence>
<proteinExistence type="predicted"/>
<protein>
    <recommendedName>
        <fullName evidence="2">Large ribosomal subunit protein mL59 domain-containing protein</fullName>
    </recommendedName>
</protein>
<keyword evidence="4" id="KW-1185">Reference proteome</keyword>
<gene>
    <name evidence="3" type="ORF">ACHAWU_000435</name>
</gene>
<sequence length="165" mass="18708">MRAALRQLCRHGIEALRPQKVNDKVWRKPAVSKRVAADLRKLALRNGTYGKFDVELGVGWDPAWDTPDRPKKIMHQMDLAGDAASSSTLIDNILQIGSNKGAIESIRPPKEHKRDRTRESRAQKIEALVAQADEKIEEYRLEMEGKKPKPGIEEEFKRAVKGSSW</sequence>
<organism evidence="3 4">
    <name type="scientific">Discostella pseudostelligera</name>
    <dbReference type="NCBI Taxonomy" id="259834"/>
    <lineage>
        <taxon>Eukaryota</taxon>
        <taxon>Sar</taxon>
        <taxon>Stramenopiles</taxon>
        <taxon>Ochrophyta</taxon>
        <taxon>Bacillariophyta</taxon>
        <taxon>Coscinodiscophyceae</taxon>
        <taxon>Thalassiosirophycidae</taxon>
        <taxon>Stephanodiscales</taxon>
        <taxon>Stephanodiscaceae</taxon>
        <taxon>Discostella</taxon>
    </lineage>
</organism>
<comment type="caution">
    <text evidence="3">The sequence shown here is derived from an EMBL/GenBank/DDBJ whole genome shotgun (WGS) entry which is preliminary data.</text>
</comment>
<evidence type="ECO:0000256" key="1">
    <source>
        <dbReference type="SAM" id="MobiDB-lite"/>
    </source>
</evidence>
<reference evidence="3 4" key="1">
    <citation type="submission" date="2024-10" db="EMBL/GenBank/DDBJ databases">
        <title>Updated reference genomes for cyclostephanoid diatoms.</title>
        <authorList>
            <person name="Roberts W.R."/>
            <person name="Alverson A.J."/>
        </authorList>
    </citation>
    <scope>NUCLEOTIDE SEQUENCE [LARGE SCALE GENOMIC DNA]</scope>
    <source>
        <strain evidence="3 4">AJA232-27</strain>
    </source>
</reference>